<dbReference type="Gramene" id="Mp5g17360.1">
    <property type="protein sequence ID" value="Mp5g17360.1.cds"/>
    <property type="gene ID" value="Mp5g17360"/>
</dbReference>
<evidence type="ECO:0000256" key="3">
    <source>
        <dbReference type="PROSITE-ProRule" id="PRU00339"/>
    </source>
</evidence>
<dbReference type="GO" id="GO:0051879">
    <property type="term" value="F:Hsp90 protein binding"/>
    <property type="evidence" value="ECO:0000318"/>
    <property type="project" value="GO_Central"/>
</dbReference>
<dbReference type="EMBL" id="KZ772851">
    <property type="protein sequence ID" value="PTQ27831.1"/>
    <property type="molecule type" value="Genomic_DNA"/>
</dbReference>
<keyword evidence="5" id="KW-1185">Reference proteome</keyword>
<organism evidence="4 5">
    <name type="scientific">Marchantia polymorpha</name>
    <name type="common">Common liverwort</name>
    <name type="synonym">Marchantia aquatica</name>
    <dbReference type="NCBI Taxonomy" id="3197"/>
    <lineage>
        <taxon>Eukaryota</taxon>
        <taxon>Viridiplantae</taxon>
        <taxon>Streptophyta</taxon>
        <taxon>Embryophyta</taxon>
        <taxon>Marchantiophyta</taxon>
        <taxon>Marchantiopsida</taxon>
        <taxon>Marchantiidae</taxon>
        <taxon>Marchantiales</taxon>
        <taxon>Marchantiaceae</taxon>
        <taxon>Marchantia</taxon>
    </lineage>
</organism>
<evidence type="ECO:0000256" key="1">
    <source>
        <dbReference type="ARBA" id="ARBA00022737"/>
    </source>
</evidence>
<dbReference type="SMART" id="SM00028">
    <property type="entry name" value="TPR"/>
    <property type="match status" value="3"/>
</dbReference>
<dbReference type="PANTHER" id="PTHR22904:SF523">
    <property type="entry name" value="STRESS-INDUCED-PHOSPHOPROTEIN 1"/>
    <property type="match status" value="1"/>
</dbReference>
<dbReference type="Gene3D" id="1.25.40.10">
    <property type="entry name" value="Tetratricopeptide repeat domain"/>
    <property type="match status" value="1"/>
</dbReference>
<feature type="repeat" description="TPR" evidence="3">
    <location>
        <begin position="11"/>
        <end position="44"/>
    </location>
</feature>
<dbReference type="InterPro" id="IPR013105">
    <property type="entry name" value="TPR_2"/>
</dbReference>
<feature type="repeat" description="TPR" evidence="3">
    <location>
        <begin position="79"/>
        <end position="112"/>
    </location>
</feature>
<reference evidence="5" key="1">
    <citation type="journal article" date="2017" name="Cell">
        <title>Insights into land plant evolution garnered from the Marchantia polymorpha genome.</title>
        <authorList>
            <person name="Bowman J.L."/>
            <person name="Kohchi T."/>
            <person name="Yamato K.T."/>
            <person name="Jenkins J."/>
            <person name="Shu S."/>
            <person name="Ishizaki K."/>
            <person name="Yamaoka S."/>
            <person name="Nishihama R."/>
            <person name="Nakamura Y."/>
            <person name="Berger F."/>
            <person name="Adam C."/>
            <person name="Aki S.S."/>
            <person name="Althoff F."/>
            <person name="Araki T."/>
            <person name="Arteaga-Vazquez M.A."/>
            <person name="Balasubrmanian S."/>
            <person name="Barry K."/>
            <person name="Bauer D."/>
            <person name="Boehm C.R."/>
            <person name="Briginshaw L."/>
            <person name="Caballero-Perez J."/>
            <person name="Catarino B."/>
            <person name="Chen F."/>
            <person name="Chiyoda S."/>
            <person name="Chovatia M."/>
            <person name="Davies K.M."/>
            <person name="Delmans M."/>
            <person name="Demura T."/>
            <person name="Dierschke T."/>
            <person name="Dolan L."/>
            <person name="Dorantes-Acosta A.E."/>
            <person name="Eklund D.M."/>
            <person name="Florent S.N."/>
            <person name="Flores-Sandoval E."/>
            <person name="Fujiyama A."/>
            <person name="Fukuzawa H."/>
            <person name="Galik B."/>
            <person name="Grimanelli D."/>
            <person name="Grimwood J."/>
            <person name="Grossniklaus U."/>
            <person name="Hamada T."/>
            <person name="Haseloff J."/>
            <person name="Hetherington A.J."/>
            <person name="Higo A."/>
            <person name="Hirakawa Y."/>
            <person name="Hundley H.N."/>
            <person name="Ikeda Y."/>
            <person name="Inoue K."/>
            <person name="Inoue S.I."/>
            <person name="Ishida S."/>
            <person name="Jia Q."/>
            <person name="Kakita M."/>
            <person name="Kanazawa T."/>
            <person name="Kawai Y."/>
            <person name="Kawashima T."/>
            <person name="Kennedy M."/>
            <person name="Kinose K."/>
            <person name="Kinoshita T."/>
            <person name="Kohara Y."/>
            <person name="Koide E."/>
            <person name="Komatsu K."/>
            <person name="Kopischke S."/>
            <person name="Kubo M."/>
            <person name="Kyozuka J."/>
            <person name="Lagercrantz U."/>
            <person name="Lin S.S."/>
            <person name="Lindquist E."/>
            <person name="Lipzen A.M."/>
            <person name="Lu C.W."/>
            <person name="De Luna E."/>
            <person name="Martienssen R.A."/>
            <person name="Minamino N."/>
            <person name="Mizutani M."/>
            <person name="Mizutani M."/>
            <person name="Mochizuki N."/>
            <person name="Monte I."/>
            <person name="Mosher R."/>
            <person name="Nagasaki H."/>
            <person name="Nakagami H."/>
            <person name="Naramoto S."/>
            <person name="Nishitani K."/>
            <person name="Ohtani M."/>
            <person name="Okamoto T."/>
            <person name="Okumura M."/>
            <person name="Phillips J."/>
            <person name="Pollak B."/>
            <person name="Reinders A."/>
            <person name="Rovekamp M."/>
            <person name="Sano R."/>
            <person name="Sawa S."/>
            <person name="Schmid M.W."/>
            <person name="Shirakawa M."/>
            <person name="Solano R."/>
            <person name="Spunde A."/>
            <person name="Suetsugu N."/>
            <person name="Sugano S."/>
            <person name="Sugiyama A."/>
            <person name="Sun R."/>
            <person name="Suzuki Y."/>
            <person name="Takenaka M."/>
            <person name="Takezawa D."/>
            <person name="Tomogane H."/>
            <person name="Tsuzuki M."/>
            <person name="Ueda T."/>
            <person name="Umeda M."/>
            <person name="Ward J.M."/>
            <person name="Watanabe Y."/>
            <person name="Yazaki K."/>
            <person name="Yokoyama R."/>
            <person name="Yoshitake Y."/>
            <person name="Yotsui I."/>
            <person name="Zachgo S."/>
            <person name="Schmutz J."/>
        </authorList>
    </citation>
    <scope>NUCLEOTIDE SEQUENCE [LARGE SCALE GENOMIC DNA]</scope>
    <source>
        <strain evidence="5">Tak-1</strain>
    </source>
</reference>
<name>A0A2R6W1V3_MARPO</name>
<evidence type="ECO:0000313" key="4">
    <source>
        <dbReference type="EMBL" id="PTQ27831.1"/>
    </source>
</evidence>
<accession>A0A2R6W1V3</accession>
<dbReference type="OrthoDB" id="2423701at2759"/>
<dbReference type="PANTHER" id="PTHR22904">
    <property type="entry name" value="TPR REPEAT CONTAINING PROTEIN"/>
    <property type="match status" value="1"/>
</dbReference>
<dbReference type="Proteomes" id="UP000244005">
    <property type="component" value="Unassembled WGS sequence"/>
</dbReference>
<dbReference type="PROSITE" id="PS50005">
    <property type="entry name" value="TPR"/>
    <property type="match status" value="2"/>
</dbReference>
<dbReference type="AlphaFoldDB" id="A0A2R6W1V3"/>
<dbReference type="SUPFAM" id="SSF48452">
    <property type="entry name" value="TPR-like"/>
    <property type="match status" value="1"/>
</dbReference>
<proteinExistence type="predicted"/>
<dbReference type="Pfam" id="PF07719">
    <property type="entry name" value="TPR_2"/>
    <property type="match status" value="1"/>
</dbReference>
<dbReference type="InterPro" id="IPR011990">
    <property type="entry name" value="TPR-like_helical_dom_sf"/>
</dbReference>
<dbReference type="OMA" id="KYGSEEC"/>
<keyword evidence="1" id="KW-0677">Repeat</keyword>
<sequence>MAEKKGGSEAAAALKEEGNAHYKSGNFLKAAAVYTQAIKADPSNATLYSNRSAAFLNLVKVTKALADAEMTVKLNPTWEKGYFRKGCALEAAERHEEALAVYREAAEKNPQSAEVATKIKKLTQLLRDKKRHQDKASKSNGSKPVSGIEQLKLDLTSGPQNPENIDELFTFLKETVESSVQTWDSTNGGKLDPAVRFLTPKGSTSSTELVHVTVEKAFESPDTFHNCVFSLQEYAVESKAKAACLVVPKRSIAYPQVWKGEGTRTWKGTHSNGIFVQFECPAMRRLWFIPSIIEKGQNVCRAPELLDLELHQVLPPLFR</sequence>
<dbReference type="InterPro" id="IPR019734">
    <property type="entry name" value="TPR_rpt"/>
</dbReference>
<evidence type="ECO:0000313" key="5">
    <source>
        <dbReference type="Proteomes" id="UP000244005"/>
    </source>
</evidence>
<evidence type="ECO:0000256" key="2">
    <source>
        <dbReference type="ARBA" id="ARBA00022803"/>
    </source>
</evidence>
<protein>
    <submittedName>
        <fullName evidence="4">Uncharacterized protein</fullName>
    </submittedName>
</protein>
<gene>
    <name evidence="4" type="ORF">MARPO_0182s0013</name>
</gene>
<keyword evidence="2 3" id="KW-0802">TPR repeat</keyword>
<dbReference type="Pfam" id="PF13414">
    <property type="entry name" value="TPR_11"/>
    <property type="match status" value="1"/>
</dbReference>